<evidence type="ECO:0000313" key="5">
    <source>
        <dbReference type="Proteomes" id="UP000835052"/>
    </source>
</evidence>
<evidence type="ECO:0000256" key="3">
    <source>
        <dbReference type="SAM" id="MobiDB-lite"/>
    </source>
</evidence>
<dbReference type="Pfam" id="PF03194">
    <property type="entry name" value="LUC7"/>
    <property type="match status" value="1"/>
</dbReference>
<evidence type="ECO:0000313" key="4">
    <source>
        <dbReference type="EMBL" id="CAD6192489.1"/>
    </source>
</evidence>
<sequence length="308" mass="36893">MTDVMRDMIAELMGSQHVEEHGRPARPFDHHSVCRAYLWGCCPYELVPDSRLQGLVSCHKSHEPAHKADFDRAQKERDYFFDIDAFEILENAIKLVDVEIDRIRDKLEREARELTDTAEDAKLQRIAEIDEKIQKQVEEIEVLGNLGRIEESMRLSKAVEELRERKEELQAQTEVKVAGPGSNASRLRVCDDCGAQLNVMDHESRIADHYNGKMHLGMVECRERFLVMKETIDERRRLRREQLGEDRNRDDRRRSPRRDHRDRDRGDRKRSRSRDRQRDRDRRRSSRDRDDRRKGRDHRRDRDRDRRY</sequence>
<keyword evidence="2" id="KW-0175">Coiled coil</keyword>
<comment type="caution">
    <text evidence="4">The sequence shown here is derived from an EMBL/GenBank/DDBJ whole genome shotgun (WGS) entry which is preliminary data.</text>
</comment>
<dbReference type="InterPro" id="IPR004882">
    <property type="entry name" value="Luc7-rel"/>
</dbReference>
<dbReference type="GO" id="GO:0006376">
    <property type="term" value="P:mRNA splice site recognition"/>
    <property type="evidence" value="ECO:0007669"/>
    <property type="project" value="InterPro"/>
</dbReference>
<feature type="coiled-coil region" evidence="2">
    <location>
        <begin position="93"/>
        <end position="124"/>
    </location>
</feature>
<dbReference type="PANTHER" id="PTHR12375">
    <property type="entry name" value="RNA-BINDING PROTEIN LUC7-RELATED"/>
    <property type="match status" value="1"/>
</dbReference>
<keyword evidence="5" id="KW-1185">Reference proteome</keyword>
<feature type="region of interest" description="Disordered" evidence="3">
    <location>
        <begin position="245"/>
        <end position="308"/>
    </location>
</feature>
<gene>
    <name evidence="4" type="ORF">CAUJ_LOCUS8408</name>
</gene>
<reference evidence="4" key="1">
    <citation type="submission" date="2020-10" db="EMBL/GenBank/DDBJ databases">
        <authorList>
            <person name="Kikuchi T."/>
        </authorList>
    </citation>
    <scope>NUCLEOTIDE SEQUENCE</scope>
    <source>
        <strain evidence="4">NKZ352</strain>
    </source>
</reference>
<proteinExistence type="inferred from homology"/>
<evidence type="ECO:0000256" key="1">
    <source>
        <dbReference type="ARBA" id="ARBA00005655"/>
    </source>
</evidence>
<evidence type="ECO:0000256" key="2">
    <source>
        <dbReference type="SAM" id="Coils"/>
    </source>
</evidence>
<accession>A0A8S1H8V4</accession>
<organism evidence="4 5">
    <name type="scientific">Caenorhabditis auriculariae</name>
    <dbReference type="NCBI Taxonomy" id="2777116"/>
    <lineage>
        <taxon>Eukaryota</taxon>
        <taxon>Metazoa</taxon>
        <taxon>Ecdysozoa</taxon>
        <taxon>Nematoda</taxon>
        <taxon>Chromadorea</taxon>
        <taxon>Rhabditida</taxon>
        <taxon>Rhabditina</taxon>
        <taxon>Rhabditomorpha</taxon>
        <taxon>Rhabditoidea</taxon>
        <taxon>Rhabditidae</taxon>
        <taxon>Peloderinae</taxon>
        <taxon>Caenorhabditis</taxon>
    </lineage>
</organism>
<dbReference type="GO" id="GO:0003729">
    <property type="term" value="F:mRNA binding"/>
    <property type="evidence" value="ECO:0007669"/>
    <property type="project" value="InterPro"/>
</dbReference>
<name>A0A8S1H8V4_9PELO</name>
<dbReference type="EMBL" id="CAJGYM010000028">
    <property type="protein sequence ID" value="CAD6192489.1"/>
    <property type="molecule type" value="Genomic_DNA"/>
</dbReference>
<feature type="compositionally biased region" description="Basic and acidic residues" evidence="3">
    <location>
        <begin position="245"/>
        <end position="267"/>
    </location>
</feature>
<feature type="compositionally biased region" description="Basic and acidic residues" evidence="3">
    <location>
        <begin position="274"/>
        <end position="308"/>
    </location>
</feature>
<protein>
    <submittedName>
        <fullName evidence="4">Uncharacterized protein</fullName>
    </submittedName>
</protein>
<comment type="similarity">
    <text evidence="1">Belongs to the Luc7 family.</text>
</comment>
<dbReference type="GO" id="GO:0005685">
    <property type="term" value="C:U1 snRNP"/>
    <property type="evidence" value="ECO:0007669"/>
    <property type="project" value="InterPro"/>
</dbReference>
<dbReference type="Proteomes" id="UP000835052">
    <property type="component" value="Unassembled WGS sequence"/>
</dbReference>
<dbReference type="OrthoDB" id="153872at2759"/>
<dbReference type="AlphaFoldDB" id="A0A8S1H8V4"/>